<dbReference type="RefSeq" id="WP_390235662.1">
    <property type="nucleotide sequence ID" value="NZ_JBHSWI010000001.1"/>
</dbReference>
<name>A0ABW1ZB57_9BACT</name>
<gene>
    <name evidence="2" type="ORF">ACFQBQ_14160</name>
</gene>
<reference evidence="3" key="1">
    <citation type="journal article" date="2019" name="Int. J. Syst. Evol. Microbiol.">
        <title>The Global Catalogue of Microorganisms (GCM) 10K type strain sequencing project: providing services to taxonomists for standard genome sequencing and annotation.</title>
        <authorList>
            <consortium name="The Broad Institute Genomics Platform"/>
            <consortium name="The Broad Institute Genome Sequencing Center for Infectious Disease"/>
            <person name="Wu L."/>
            <person name="Ma J."/>
        </authorList>
    </citation>
    <scope>NUCLEOTIDE SEQUENCE [LARGE SCALE GENOMIC DNA]</scope>
    <source>
        <strain evidence="3">CGMCC 1.16026</strain>
    </source>
</reference>
<comment type="caution">
    <text evidence="2">The sequence shown here is derived from an EMBL/GenBank/DDBJ whole genome shotgun (WGS) entry which is preliminary data.</text>
</comment>
<protein>
    <recommendedName>
        <fullName evidence="4">Outer membrane protein beta-barrel domain-containing protein</fullName>
    </recommendedName>
</protein>
<accession>A0ABW1ZB57</accession>
<evidence type="ECO:0008006" key="4">
    <source>
        <dbReference type="Google" id="ProtNLM"/>
    </source>
</evidence>
<dbReference type="Proteomes" id="UP001596391">
    <property type="component" value="Unassembled WGS sequence"/>
</dbReference>
<dbReference type="EMBL" id="JBHSWI010000001">
    <property type="protein sequence ID" value="MFC6646709.1"/>
    <property type="molecule type" value="Genomic_DNA"/>
</dbReference>
<evidence type="ECO:0000313" key="3">
    <source>
        <dbReference type="Proteomes" id="UP001596391"/>
    </source>
</evidence>
<feature type="region of interest" description="Disordered" evidence="1">
    <location>
        <begin position="128"/>
        <end position="200"/>
    </location>
</feature>
<sequence>MPATQVPARPQGTLAPMDSIPEPATRTDDVAQAPAGSENVVPLGTEIYPKTAVPAPSNETLAPLQHTPTGVYESAPPPTAGNDHIPGLGNEIYPAPKTAAAADQPAPGTPVYAQPGQPSTYQYTVPAKPKDAAPAASPLPPTQYAQPGQPDPQTGMPIGVLPPGVSYAPQPQSVGVGEPPLQGRVLGEQPPQRGDDLPPAPIVHREGVRPFSALAVQMKAGSQGTGLEFATPLAKRFNLRVGGTYFSYASDFNVDGMQINGAFFLRSGTVGVDIMPFNNWFRITPGMTIYSGNSLHATTYVPGGGKFSLGDDDYTSDPTNPVHGVAHMNFARNYGPSLTFGTSNMIPRSGRHWSIPVDIGFEYLSQPKLTMVLAGSACGSQNGSYGCSDIATDPDAQTSLAQQVQNINNDISPLRFYPVITVGFSWAFHSSRWER</sequence>
<evidence type="ECO:0000256" key="1">
    <source>
        <dbReference type="SAM" id="MobiDB-lite"/>
    </source>
</evidence>
<organism evidence="2 3">
    <name type="scientific">Granulicella cerasi</name>
    <dbReference type="NCBI Taxonomy" id="741063"/>
    <lineage>
        <taxon>Bacteria</taxon>
        <taxon>Pseudomonadati</taxon>
        <taxon>Acidobacteriota</taxon>
        <taxon>Terriglobia</taxon>
        <taxon>Terriglobales</taxon>
        <taxon>Acidobacteriaceae</taxon>
        <taxon>Granulicella</taxon>
    </lineage>
</organism>
<keyword evidence="3" id="KW-1185">Reference proteome</keyword>
<dbReference type="Gene3D" id="2.40.160.170">
    <property type="match status" value="1"/>
</dbReference>
<proteinExistence type="predicted"/>
<evidence type="ECO:0000313" key="2">
    <source>
        <dbReference type="EMBL" id="MFC6646709.1"/>
    </source>
</evidence>
<feature type="region of interest" description="Disordered" evidence="1">
    <location>
        <begin position="1"/>
        <end position="43"/>
    </location>
</feature>